<sequence>MSRLCELGEWIIVLKLSTDLVKNGIGPPSHHELFR</sequence>
<protein>
    <submittedName>
        <fullName evidence="1">PPR protein</fullName>
    </submittedName>
</protein>
<name>A0A077DKD1_ELAGV</name>
<dbReference type="EMBL" id="KJ885620">
    <property type="protein sequence ID" value="AIL33920.1"/>
    <property type="molecule type" value="mRNA"/>
</dbReference>
<dbReference type="AlphaFoldDB" id="A0A077DKD1"/>
<reference evidence="1" key="1">
    <citation type="submission" date="2014-05" db="EMBL/GenBank/DDBJ databases">
        <title>Expression profiling transcripts in oil palm inoculated with Ganoderma.</title>
        <authorList>
            <person name="Sargolzaei M."/>
            <person name="Wong M."/>
        </authorList>
    </citation>
    <scope>NUCLEOTIDE SEQUENCE</scope>
    <source>
        <tissue evidence="1">Root</tissue>
    </source>
</reference>
<accession>A0A077DKD1</accession>
<evidence type="ECO:0000313" key="1">
    <source>
        <dbReference type="EMBL" id="AIL33920.1"/>
    </source>
</evidence>
<organism evidence="1">
    <name type="scientific">Elaeis guineensis var. tenera</name>
    <name type="common">Oil palm</name>
    <dbReference type="NCBI Taxonomy" id="51953"/>
    <lineage>
        <taxon>Eukaryota</taxon>
        <taxon>Viridiplantae</taxon>
        <taxon>Streptophyta</taxon>
        <taxon>Embryophyta</taxon>
        <taxon>Tracheophyta</taxon>
        <taxon>Spermatophyta</taxon>
        <taxon>Magnoliopsida</taxon>
        <taxon>Liliopsida</taxon>
        <taxon>Arecaceae</taxon>
        <taxon>Arecoideae</taxon>
        <taxon>Cocoseae</taxon>
        <taxon>Elaeidinae</taxon>
        <taxon>Elaeis</taxon>
    </lineage>
</organism>
<proteinExistence type="evidence at transcript level"/>
<gene>
    <name evidence="1" type="primary">PPR</name>
</gene>